<name>A0A543XSZ1_VIBCL</name>
<proteinExistence type="predicted"/>
<accession>A0A543XSZ1</accession>
<dbReference type="InterPro" id="IPR006959">
    <property type="entry name" value="DUF645"/>
</dbReference>
<dbReference type="RefSeq" id="WP_142550167.1">
    <property type="nucleotide sequence ID" value="NZ_JAHANQ010000022.1"/>
</dbReference>
<evidence type="ECO:0000313" key="1">
    <source>
        <dbReference type="EMBL" id="TQP09282.1"/>
    </source>
</evidence>
<dbReference type="Pfam" id="PF04875">
    <property type="entry name" value="DUF645"/>
    <property type="match status" value="1"/>
</dbReference>
<organism evidence="1 2">
    <name type="scientific">Vibrio cholerae</name>
    <dbReference type="NCBI Taxonomy" id="666"/>
    <lineage>
        <taxon>Bacteria</taxon>
        <taxon>Pseudomonadati</taxon>
        <taxon>Pseudomonadota</taxon>
        <taxon>Gammaproteobacteria</taxon>
        <taxon>Vibrionales</taxon>
        <taxon>Vibrionaceae</taxon>
        <taxon>Vibrio</taxon>
    </lineage>
</organism>
<reference evidence="1 2" key="1">
    <citation type="submission" date="2019-07" db="EMBL/GenBank/DDBJ databases">
        <title>Phenotypic and genotypic antimicrobial resistance traits of Vibrio cholerae non-O1/non-O139 isolated from a large Austrian lake frequently associated with cases of infection.</title>
        <authorList>
            <person name="Lepuschitz S."/>
            <person name="Baron S."/>
            <person name="Larvor E."/>
            <person name="Granier S."/>
            <person name="Pretzer C."/>
            <person name="Mach R.L."/>
            <person name="Farnleitner A.H."/>
            <person name="Ruppitsch W."/>
            <person name="Pleininger S."/>
            <person name="Indra A."/>
            <person name="Kirschner A.K.T."/>
        </authorList>
    </citation>
    <scope>NUCLEOTIDE SEQUENCE [LARGE SCALE GENOMIC DNA]</scope>
    <source>
        <strain evidence="1 2">A12JL36W90</strain>
    </source>
</reference>
<dbReference type="AlphaFoldDB" id="A0A543XSZ1"/>
<dbReference type="Proteomes" id="UP000319979">
    <property type="component" value="Unassembled WGS sequence"/>
</dbReference>
<sequence>MLLDVPHRKFGFIKGCIIAVIWFSLSRTLNRGQLNLDHFEFWYPTSQLLALDVCL</sequence>
<dbReference type="EMBL" id="VIOS01000115">
    <property type="protein sequence ID" value="TQP09282.1"/>
    <property type="molecule type" value="Genomic_DNA"/>
</dbReference>
<evidence type="ECO:0000313" key="2">
    <source>
        <dbReference type="Proteomes" id="UP000319979"/>
    </source>
</evidence>
<comment type="caution">
    <text evidence="1">The sequence shown here is derived from an EMBL/GenBank/DDBJ whole genome shotgun (WGS) entry which is preliminary data.</text>
</comment>
<protein>
    <submittedName>
        <fullName evidence="1">DUF645 family protein</fullName>
    </submittedName>
</protein>
<gene>
    <name evidence="1" type="ORF">FLM02_17615</name>
</gene>